<evidence type="ECO:0000256" key="1">
    <source>
        <dbReference type="ARBA" id="ARBA00002442"/>
    </source>
</evidence>
<name>A0A1U9MF86_9HYPH</name>
<dbReference type="GO" id="GO:0015886">
    <property type="term" value="P:heme transport"/>
    <property type="evidence" value="ECO:0007669"/>
    <property type="project" value="InterPro"/>
</dbReference>
<gene>
    <name evidence="13" type="ORF">BBC0122_002650</name>
</gene>
<evidence type="ECO:0000313" key="14">
    <source>
        <dbReference type="Proteomes" id="UP000189632"/>
    </source>
</evidence>
<organism evidence="13 14">
    <name type="scientific">Bartonella choladocola</name>
    <dbReference type="NCBI Taxonomy" id="2750995"/>
    <lineage>
        <taxon>Bacteria</taxon>
        <taxon>Pseudomonadati</taxon>
        <taxon>Pseudomonadota</taxon>
        <taxon>Alphaproteobacteria</taxon>
        <taxon>Hyphomicrobiales</taxon>
        <taxon>Bartonellaceae</taxon>
        <taxon>Bartonella</taxon>
    </lineage>
</organism>
<dbReference type="InterPro" id="IPR007078">
    <property type="entry name" value="Haem_export_protD_CcmD"/>
</dbReference>
<comment type="subcellular location">
    <subcellularLocation>
        <location evidence="2 12">Cell inner membrane</location>
        <topology evidence="2 12">Single-pass membrane protein</topology>
    </subcellularLocation>
</comment>
<dbReference type="KEGG" id="bapi:BBC0122_002650"/>
<evidence type="ECO:0000256" key="10">
    <source>
        <dbReference type="ARBA" id="ARBA00022989"/>
    </source>
</evidence>
<dbReference type="RefSeq" id="WP_077990572.1">
    <property type="nucleotide sequence ID" value="NZ_CP015625.1"/>
</dbReference>
<evidence type="ECO:0000256" key="2">
    <source>
        <dbReference type="ARBA" id="ARBA00004377"/>
    </source>
</evidence>
<evidence type="ECO:0000256" key="9">
    <source>
        <dbReference type="ARBA" id="ARBA00022748"/>
    </source>
</evidence>
<evidence type="ECO:0000256" key="6">
    <source>
        <dbReference type="ARBA" id="ARBA00022475"/>
    </source>
</evidence>
<evidence type="ECO:0000256" key="12">
    <source>
        <dbReference type="RuleBase" id="RU363101"/>
    </source>
</evidence>
<dbReference type="EMBL" id="CP015625">
    <property type="protein sequence ID" value="AQT46403.1"/>
    <property type="molecule type" value="Genomic_DNA"/>
</dbReference>
<keyword evidence="8 12" id="KW-0812">Transmembrane</keyword>
<evidence type="ECO:0000256" key="4">
    <source>
        <dbReference type="ARBA" id="ARBA00016461"/>
    </source>
</evidence>
<evidence type="ECO:0000256" key="8">
    <source>
        <dbReference type="ARBA" id="ARBA00022692"/>
    </source>
</evidence>
<dbReference type="NCBIfam" id="TIGR03141">
    <property type="entry name" value="cytochro_ccmD"/>
    <property type="match status" value="1"/>
</dbReference>
<dbReference type="STRING" id="1686310.BBC0244_002640"/>
<keyword evidence="10 12" id="KW-1133">Transmembrane helix</keyword>
<dbReference type="Pfam" id="PF04995">
    <property type="entry name" value="CcmD"/>
    <property type="match status" value="1"/>
</dbReference>
<dbReference type="AlphaFoldDB" id="A0A1U9MF86"/>
<evidence type="ECO:0000313" key="13">
    <source>
        <dbReference type="EMBL" id="AQT46403.1"/>
    </source>
</evidence>
<comment type="function">
    <text evidence="1 12">Required for the export of heme to the periplasm for the biogenesis of c-type cytochromes.</text>
</comment>
<sequence length="71" mass="8120">MTIENTTGISDRIDIFLGQFDHTQIVTLSYIVSAAILLLLVLYIFLDGRRQKNRLQKLEQSNAIRANKIKS</sequence>
<reference evidence="13 14" key="1">
    <citation type="submission" date="2016-11" db="EMBL/GenBank/DDBJ databases">
        <title>Comparative genomics of Bartonella apis.</title>
        <authorList>
            <person name="Engel P."/>
        </authorList>
    </citation>
    <scope>NUCLEOTIDE SEQUENCE [LARGE SCALE GENOMIC DNA]</scope>
    <source>
        <strain evidence="13 14">BBC0122</strain>
    </source>
</reference>
<keyword evidence="6 12" id="KW-1003">Cell membrane</keyword>
<keyword evidence="11 12" id="KW-0472">Membrane</keyword>
<dbReference type="Proteomes" id="UP000189632">
    <property type="component" value="Chromosome"/>
</dbReference>
<dbReference type="GO" id="GO:0017004">
    <property type="term" value="P:cytochrome complex assembly"/>
    <property type="evidence" value="ECO:0007669"/>
    <property type="project" value="UniProtKB-KW"/>
</dbReference>
<comment type="similarity">
    <text evidence="3 12">Belongs to the CcmD/CycX/HelD family.</text>
</comment>
<keyword evidence="7 12" id="KW-0997">Cell inner membrane</keyword>
<feature type="transmembrane region" description="Helical" evidence="12">
    <location>
        <begin position="25"/>
        <end position="46"/>
    </location>
</feature>
<accession>A0A1U9MF86</accession>
<dbReference type="GO" id="GO:0005886">
    <property type="term" value="C:plasma membrane"/>
    <property type="evidence" value="ECO:0007669"/>
    <property type="project" value="UniProtKB-SubCell"/>
</dbReference>
<evidence type="ECO:0000256" key="7">
    <source>
        <dbReference type="ARBA" id="ARBA00022519"/>
    </source>
</evidence>
<keyword evidence="14" id="KW-1185">Reference proteome</keyword>
<proteinExistence type="inferred from homology"/>
<protein>
    <recommendedName>
        <fullName evidence="4 12">Heme exporter protein D</fullName>
    </recommendedName>
</protein>
<evidence type="ECO:0000256" key="5">
    <source>
        <dbReference type="ARBA" id="ARBA00022448"/>
    </source>
</evidence>
<evidence type="ECO:0000256" key="3">
    <source>
        <dbReference type="ARBA" id="ARBA00008741"/>
    </source>
</evidence>
<keyword evidence="5 12" id="KW-0813">Transport</keyword>
<evidence type="ECO:0000256" key="11">
    <source>
        <dbReference type="ARBA" id="ARBA00023136"/>
    </source>
</evidence>
<keyword evidence="9 12" id="KW-0201">Cytochrome c-type biogenesis</keyword>